<dbReference type="InterPro" id="IPR013520">
    <property type="entry name" value="Ribonucl_H"/>
</dbReference>
<evidence type="ECO:0000256" key="2">
    <source>
        <dbReference type="ARBA" id="ARBA00022801"/>
    </source>
</evidence>
<dbReference type="InterPro" id="IPR036397">
    <property type="entry name" value="RNaseH_sf"/>
</dbReference>
<sequence>MSWHNEPMAALDTETTGVDVENDRIVSAAFISVGPDGAKPSTWLADPGIEIPEEAARIHGITTEHARAKGQYSKDVVEDVLYCIGQAVTVGVPIVGHNVVYDLSIIDREARRHLGCGLEDALPPTKRMRVIDTSVLDKHVLPRRRRVSEKQGARQLITVAQVYSLGWDEAAAHGSEYDALMAARVAWRIGQLIEMPREQRPEFEFGRYQQFDKLRGLDIDALHDRQVGWAAEQAAGLEQFLRKSDDSVRVSGAWPLVPALQGGEA</sequence>
<dbReference type="NCBIfam" id="NF005927">
    <property type="entry name" value="PRK07942.1"/>
    <property type="match status" value="1"/>
</dbReference>
<organism evidence="5 6">
    <name type="scientific">Actinacidiphila polyblastidii</name>
    <dbReference type="NCBI Taxonomy" id="3110430"/>
    <lineage>
        <taxon>Bacteria</taxon>
        <taxon>Bacillati</taxon>
        <taxon>Actinomycetota</taxon>
        <taxon>Actinomycetes</taxon>
        <taxon>Kitasatosporales</taxon>
        <taxon>Streptomycetaceae</taxon>
        <taxon>Actinacidiphila</taxon>
    </lineage>
</organism>
<evidence type="ECO:0000313" key="6">
    <source>
        <dbReference type="Proteomes" id="UP001344658"/>
    </source>
</evidence>
<dbReference type="Pfam" id="PF00929">
    <property type="entry name" value="RNase_T"/>
    <property type="match status" value="1"/>
</dbReference>
<evidence type="ECO:0000313" key="5">
    <source>
        <dbReference type="EMBL" id="MEE4546498.1"/>
    </source>
</evidence>
<comment type="caution">
    <text evidence="5">The sequence shown here is derived from an EMBL/GenBank/DDBJ whole genome shotgun (WGS) entry which is preliminary data.</text>
</comment>
<dbReference type="InterPro" id="IPR012337">
    <property type="entry name" value="RNaseH-like_sf"/>
</dbReference>
<name>A0ABU7PKY1_9ACTN</name>
<dbReference type="CDD" id="cd06127">
    <property type="entry name" value="DEDDh"/>
    <property type="match status" value="1"/>
</dbReference>
<keyword evidence="2" id="KW-0378">Hydrolase</keyword>
<dbReference type="SUPFAM" id="SSF53098">
    <property type="entry name" value="Ribonuclease H-like"/>
    <property type="match status" value="1"/>
</dbReference>
<evidence type="ECO:0000256" key="3">
    <source>
        <dbReference type="ARBA" id="ARBA00022839"/>
    </source>
</evidence>
<dbReference type="EMBL" id="JAZEWV010000046">
    <property type="protein sequence ID" value="MEE4546498.1"/>
    <property type="molecule type" value="Genomic_DNA"/>
</dbReference>
<protein>
    <submittedName>
        <fullName evidence="5">Exonuclease domain-containing protein</fullName>
    </submittedName>
</protein>
<gene>
    <name evidence="5" type="ORF">V2S66_31600</name>
</gene>
<accession>A0ABU7PKY1</accession>
<feature type="domain" description="Exonuclease" evidence="4">
    <location>
        <begin position="7"/>
        <end position="195"/>
    </location>
</feature>
<dbReference type="GO" id="GO:0004527">
    <property type="term" value="F:exonuclease activity"/>
    <property type="evidence" value="ECO:0007669"/>
    <property type="project" value="UniProtKB-KW"/>
</dbReference>
<keyword evidence="3 5" id="KW-0269">Exonuclease</keyword>
<proteinExistence type="predicted"/>
<dbReference type="Gene3D" id="3.30.420.10">
    <property type="entry name" value="Ribonuclease H-like superfamily/Ribonuclease H"/>
    <property type="match status" value="1"/>
</dbReference>
<keyword evidence="6" id="KW-1185">Reference proteome</keyword>
<evidence type="ECO:0000256" key="1">
    <source>
        <dbReference type="ARBA" id="ARBA00022722"/>
    </source>
</evidence>
<evidence type="ECO:0000259" key="4">
    <source>
        <dbReference type="SMART" id="SM00479"/>
    </source>
</evidence>
<dbReference type="Proteomes" id="UP001344658">
    <property type="component" value="Unassembled WGS sequence"/>
</dbReference>
<keyword evidence="1" id="KW-0540">Nuclease</keyword>
<dbReference type="SMART" id="SM00479">
    <property type="entry name" value="EXOIII"/>
    <property type="match status" value="1"/>
</dbReference>
<dbReference type="PANTHER" id="PTHR30231">
    <property type="entry name" value="DNA POLYMERASE III SUBUNIT EPSILON"/>
    <property type="match status" value="1"/>
</dbReference>
<dbReference type="PANTHER" id="PTHR30231:SF4">
    <property type="entry name" value="PROTEIN NEN2"/>
    <property type="match status" value="1"/>
</dbReference>
<dbReference type="RefSeq" id="WP_330800197.1">
    <property type="nucleotide sequence ID" value="NZ_JAZEWV010000046.1"/>
</dbReference>
<reference evidence="5 6" key="1">
    <citation type="submission" date="2023-12" db="EMBL/GenBank/DDBJ databases">
        <title>Streptomyces sp. V4-01.</title>
        <authorList>
            <person name="Somphong A."/>
            <person name="Phongsopitanun W."/>
        </authorList>
    </citation>
    <scope>NUCLEOTIDE SEQUENCE [LARGE SCALE GENOMIC DNA]</scope>
    <source>
        <strain evidence="5 6">V4-01</strain>
    </source>
</reference>